<accession>A0A845L3F9</accession>
<name>A0A845L3F9_9FIRM</name>
<protein>
    <submittedName>
        <fullName evidence="1">Cyclic lactone autoinducer peptide</fullName>
    </submittedName>
</protein>
<keyword evidence="2" id="KW-1185">Reference proteome</keyword>
<sequence>MIGVVAALLTLLANLGVASACGLTGYQPEVPTALKK</sequence>
<gene>
    <name evidence="1" type="ORF">GTO91_05255</name>
</gene>
<dbReference type="AlphaFoldDB" id="A0A845L3F9"/>
<proteinExistence type="predicted"/>
<organism evidence="1 2">
    <name type="scientific">Heliomicrobium undosum</name>
    <dbReference type="NCBI Taxonomy" id="121734"/>
    <lineage>
        <taxon>Bacteria</taxon>
        <taxon>Bacillati</taxon>
        <taxon>Bacillota</taxon>
        <taxon>Clostridia</taxon>
        <taxon>Eubacteriales</taxon>
        <taxon>Heliobacteriaceae</taxon>
        <taxon>Heliomicrobium</taxon>
    </lineage>
</organism>
<comment type="caution">
    <text evidence="1">The sequence shown here is derived from an EMBL/GenBank/DDBJ whole genome shotgun (WGS) entry which is preliminary data.</text>
</comment>
<dbReference type="EMBL" id="WXEY01000003">
    <property type="protein sequence ID" value="MZP29120.1"/>
    <property type="molecule type" value="Genomic_DNA"/>
</dbReference>
<dbReference type="Proteomes" id="UP000463470">
    <property type="component" value="Unassembled WGS sequence"/>
</dbReference>
<evidence type="ECO:0000313" key="1">
    <source>
        <dbReference type="EMBL" id="MZP29120.1"/>
    </source>
</evidence>
<reference evidence="1 2" key="1">
    <citation type="submission" date="2020-01" db="EMBL/GenBank/DDBJ databases">
        <title>Whole-genome sequence of Heliobacterium undosum DSM 13378.</title>
        <authorList>
            <person name="Kyndt J.A."/>
            <person name="Meyer T.E."/>
        </authorList>
    </citation>
    <scope>NUCLEOTIDE SEQUENCE [LARGE SCALE GENOMIC DNA]</scope>
    <source>
        <strain evidence="1 2">DSM 13378</strain>
    </source>
</reference>
<evidence type="ECO:0000313" key="2">
    <source>
        <dbReference type="Proteomes" id="UP000463470"/>
    </source>
</evidence>
<dbReference type="NCBIfam" id="TIGR04223">
    <property type="entry name" value="quorum_AgrD"/>
    <property type="match status" value="1"/>
</dbReference>
<dbReference type="InterPro" id="IPR009229">
    <property type="entry name" value="AgrD"/>
</dbReference>